<organism evidence="2 3">
    <name type="scientific">Natrialba swarupiae</name>
    <dbReference type="NCBI Taxonomy" id="2448032"/>
    <lineage>
        <taxon>Archaea</taxon>
        <taxon>Methanobacteriati</taxon>
        <taxon>Methanobacteriota</taxon>
        <taxon>Stenosarchaea group</taxon>
        <taxon>Halobacteria</taxon>
        <taxon>Halobacteriales</taxon>
        <taxon>Natrialbaceae</taxon>
        <taxon>Natrialba</taxon>
    </lineage>
</organism>
<comment type="caution">
    <text evidence="2">The sequence shown here is derived from an EMBL/GenBank/DDBJ whole genome shotgun (WGS) entry which is preliminary data.</text>
</comment>
<evidence type="ECO:0000313" key="3">
    <source>
        <dbReference type="Proteomes" id="UP000324104"/>
    </source>
</evidence>
<evidence type="ECO:0000313" key="2">
    <source>
        <dbReference type="EMBL" id="TYT61144.1"/>
    </source>
</evidence>
<reference evidence="2 3" key="1">
    <citation type="submission" date="2019-08" db="EMBL/GenBank/DDBJ databases">
        <title>Archaea genome.</title>
        <authorList>
            <person name="Kajale S."/>
            <person name="Shouche Y."/>
            <person name="Deshpande N."/>
            <person name="Sharma A."/>
        </authorList>
    </citation>
    <scope>NUCLEOTIDE SEQUENCE [LARGE SCALE GENOMIC DNA]</scope>
    <source>
        <strain evidence="2 3">ESP3B_9</strain>
    </source>
</reference>
<feature type="region of interest" description="Disordered" evidence="1">
    <location>
        <begin position="28"/>
        <end position="69"/>
    </location>
</feature>
<gene>
    <name evidence="2" type="ORF">FYC77_15175</name>
</gene>
<sequence length="447" mass="49153">MTDRPVASRRRFLAGVAATSMAAVAGCNETSIGGDDGPTRFSPSEIDPILEQSRPEADRPVPIEPDDDVIGRGIERVDDLLADVPDPVPVETVPNGVVRESIDRRRESATDDRSDALEPPESSYRALRVAVPRARESARGAAVTLSAVDADPDLDDLAAECDEAQSTVDDRLEGLEYRGDDTDDGRLRGALVAADREDDLASARRTVDRWRVTEHTNVVDLGESAGDVEFVEATVHAWDHLADRYDADVDGVDLEPVFSDALAVSIDAADGVDLPDQGEQDWLDELVDGELEMGFPQTLIWDAVRPVYDARDRMIDAREDGRLGTGLAAAIRFEQEYRTFRTVRDRFEDGDLETPESIDEVRAEREAAIAAAESAMAEFTTPSLASARLAETLQTFEWTDDRIQRDADRDPDRQVSVSDEYSEYACLRARFDALSDAAAAVRERLLE</sequence>
<evidence type="ECO:0000256" key="1">
    <source>
        <dbReference type="SAM" id="MobiDB-lite"/>
    </source>
</evidence>
<feature type="compositionally biased region" description="Low complexity" evidence="1">
    <location>
        <begin position="85"/>
        <end position="94"/>
    </location>
</feature>
<proteinExistence type="predicted"/>
<dbReference type="RefSeq" id="WP_149082345.1">
    <property type="nucleotide sequence ID" value="NZ_VTAW01000022.1"/>
</dbReference>
<dbReference type="PROSITE" id="PS51257">
    <property type="entry name" value="PROKAR_LIPOPROTEIN"/>
    <property type="match status" value="1"/>
</dbReference>
<accession>A0A5D5AJ22</accession>
<dbReference type="AlphaFoldDB" id="A0A5D5AJ22"/>
<keyword evidence="3" id="KW-1185">Reference proteome</keyword>
<dbReference type="PROSITE" id="PS51318">
    <property type="entry name" value="TAT"/>
    <property type="match status" value="1"/>
</dbReference>
<protein>
    <submittedName>
        <fullName evidence="2">Uncharacterized protein</fullName>
    </submittedName>
</protein>
<dbReference type="Proteomes" id="UP000324104">
    <property type="component" value="Unassembled WGS sequence"/>
</dbReference>
<dbReference type="InterPro" id="IPR006311">
    <property type="entry name" value="TAT_signal"/>
</dbReference>
<feature type="compositionally biased region" description="Basic and acidic residues" evidence="1">
    <location>
        <begin position="100"/>
        <end position="116"/>
    </location>
</feature>
<dbReference type="EMBL" id="VTAW01000022">
    <property type="protein sequence ID" value="TYT61144.1"/>
    <property type="molecule type" value="Genomic_DNA"/>
</dbReference>
<feature type="region of interest" description="Disordered" evidence="1">
    <location>
        <begin position="85"/>
        <end position="121"/>
    </location>
</feature>
<name>A0A5D5AJ22_9EURY</name>